<evidence type="ECO:0000313" key="6">
    <source>
        <dbReference type="Proteomes" id="UP000604046"/>
    </source>
</evidence>
<comment type="similarity">
    <text evidence="2">Belongs to the peptidase M16 family.</text>
</comment>
<dbReference type="SUPFAM" id="SSF63411">
    <property type="entry name" value="LuxS/MPP-like metallohydrolase"/>
    <property type="match status" value="2"/>
</dbReference>
<dbReference type="OrthoDB" id="10251424at2759"/>
<proteinExistence type="inferred from homology"/>
<evidence type="ECO:0000256" key="2">
    <source>
        <dbReference type="ARBA" id="ARBA00007261"/>
    </source>
</evidence>
<keyword evidence="6" id="KW-1185">Reference proteome</keyword>
<evidence type="ECO:0000256" key="1">
    <source>
        <dbReference type="ARBA" id="ARBA00002123"/>
    </source>
</evidence>
<dbReference type="GO" id="GO:0005739">
    <property type="term" value="C:mitochondrion"/>
    <property type="evidence" value="ECO:0007669"/>
    <property type="project" value="TreeGrafter"/>
</dbReference>
<dbReference type="InterPro" id="IPR011765">
    <property type="entry name" value="Pept_M16_N"/>
</dbReference>
<evidence type="ECO:0000259" key="4">
    <source>
        <dbReference type="Pfam" id="PF05193"/>
    </source>
</evidence>
<comment type="function">
    <text evidence="1">Substrate recognition and binding subunit of the essential mitochondrial processing protease (MPP), which cleaves the mitochondrial sequence off newly imported precursors proteins.</text>
</comment>
<dbReference type="PANTHER" id="PTHR11851:SF49">
    <property type="entry name" value="MITOCHONDRIAL-PROCESSING PEPTIDASE SUBUNIT ALPHA"/>
    <property type="match status" value="1"/>
</dbReference>
<accession>A0A812RLQ1</accession>
<dbReference type="EMBL" id="CAJNDS010002343">
    <property type="protein sequence ID" value="CAE7442253.1"/>
    <property type="molecule type" value="Genomic_DNA"/>
</dbReference>
<dbReference type="AlphaFoldDB" id="A0A812RLQ1"/>
<sequence>MPDLVLGGHAQNYKQENPYRGVPLDHAVVVDEVRPSATEEGFPQPLFGRLPNGVKVIAVDRQGLCTSLGLFVQAGSRYGSAEQACLPHMLELMAFRSSAHLTHLRTQKTLEQLGAAASCRVGREDVLYQVDVLREYVPVALPLMLANVLCPLVLPDEVAESHQHIAELQQMLEDKPESLVVELLHVAAYQGNSLGYPLYATEQDLDKCSADSIREFIARECTPDTLTVVGVNVDFAELCKWTARSFAEQGSSFAGLPEGATRGDMVPAKYTGGELRMSRPNPLCHLIFGWEVPGGWNGKWLAAATVLQMFLGGGGSFSTGGPGKGMHTRFFTEILNRHHWVESCQASTVMYIDSGLFTVYATTVPDGAKDFVDVLARVFEGVMRMTPLELDRAKNALASSIHMNLEMRAVMMEDLGRQMVLSGKVGSAMEFTRMVGEIEKEDLIEVLRVCLMSRVSVVAFGAIEKVPSFESIEKRFSELKFPVSSKHNPP</sequence>
<evidence type="ECO:0000313" key="5">
    <source>
        <dbReference type="EMBL" id="CAE7442253.1"/>
    </source>
</evidence>
<dbReference type="Pfam" id="PF05193">
    <property type="entry name" value="Peptidase_M16_C"/>
    <property type="match status" value="1"/>
</dbReference>
<dbReference type="InterPro" id="IPR050361">
    <property type="entry name" value="MPP/UQCRC_Complex"/>
</dbReference>
<dbReference type="Pfam" id="PF00675">
    <property type="entry name" value="Peptidase_M16"/>
    <property type="match status" value="1"/>
</dbReference>
<feature type="domain" description="Peptidase M16 C-terminal" evidence="4">
    <location>
        <begin position="208"/>
        <end position="397"/>
    </location>
</feature>
<dbReference type="InterPro" id="IPR007863">
    <property type="entry name" value="Peptidase_M16_C"/>
</dbReference>
<reference evidence="5" key="1">
    <citation type="submission" date="2021-02" db="EMBL/GenBank/DDBJ databases">
        <authorList>
            <person name="Dougan E. K."/>
            <person name="Rhodes N."/>
            <person name="Thang M."/>
            <person name="Chan C."/>
        </authorList>
    </citation>
    <scope>NUCLEOTIDE SEQUENCE</scope>
</reference>
<feature type="domain" description="Peptidase M16 N-terminal" evidence="3">
    <location>
        <begin position="66"/>
        <end position="201"/>
    </location>
</feature>
<organism evidence="5 6">
    <name type="scientific">Symbiodinium natans</name>
    <dbReference type="NCBI Taxonomy" id="878477"/>
    <lineage>
        <taxon>Eukaryota</taxon>
        <taxon>Sar</taxon>
        <taxon>Alveolata</taxon>
        <taxon>Dinophyceae</taxon>
        <taxon>Suessiales</taxon>
        <taxon>Symbiodiniaceae</taxon>
        <taxon>Symbiodinium</taxon>
    </lineage>
</organism>
<evidence type="ECO:0000259" key="3">
    <source>
        <dbReference type="Pfam" id="PF00675"/>
    </source>
</evidence>
<dbReference type="InterPro" id="IPR011249">
    <property type="entry name" value="Metalloenz_LuxS/M16"/>
</dbReference>
<protein>
    <submittedName>
        <fullName evidence="5">MPPalpha1 protein</fullName>
    </submittedName>
</protein>
<dbReference type="PANTHER" id="PTHR11851">
    <property type="entry name" value="METALLOPROTEASE"/>
    <property type="match status" value="1"/>
</dbReference>
<comment type="caution">
    <text evidence="5">The sequence shown here is derived from an EMBL/GenBank/DDBJ whole genome shotgun (WGS) entry which is preliminary data.</text>
</comment>
<dbReference type="GO" id="GO:0046872">
    <property type="term" value="F:metal ion binding"/>
    <property type="evidence" value="ECO:0007669"/>
    <property type="project" value="InterPro"/>
</dbReference>
<gene>
    <name evidence="5" type="primary">MPPalpha1</name>
    <name evidence="5" type="ORF">SNAT2548_LOCUS24043</name>
</gene>
<dbReference type="Proteomes" id="UP000604046">
    <property type="component" value="Unassembled WGS sequence"/>
</dbReference>
<name>A0A812RLQ1_9DINO</name>
<dbReference type="Gene3D" id="3.30.830.10">
    <property type="entry name" value="Metalloenzyme, LuxS/M16 peptidase-like"/>
    <property type="match status" value="2"/>
</dbReference>